<dbReference type="InterPro" id="IPR022385">
    <property type="entry name" value="Rhs_assc_core"/>
</dbReference>
<evidence type="ECO:0000313" key="1">
    <source>
        <dbReference type="EMBL" id="MBG9377047.1"/>
    </source>
</evidence>
<dbReference type="PANTHER" id="PTHR32305">
    <property type="match status" value="1"/>
</dbReference>
<organism evidence="1 2">
    <name type="scientific">Panacibacter microcysteis</name>
    <dbReference type="NCBI Taxonomy" id="2793269"/>
    <lineage>
        <taxon>Bacteria</taxon>
        <taxon>Pseudomonadati</taxon>
        <taxon>Bacteroidota</taxon>
        <taxon>Chitinophagia</taxon>
        <taxon>Chitinophagales</taxon>
        <taxon>Chitinophagaceae</taxon>
        <taxon>Panacibacter</taxon>
    </lineage>
</organism>
<dbReference type="AlphaFoldDB" id="A0A931E1S4"/>
<dbReference type="Gene3D" id="2.180.10.10">
    <property type="entry name" value="RHS repeat-associated core"/>
    <property type="match status" value="1"/>
</dbReference>
<keyword evidence="2" id="KW-1185">Reference proteome</keyword>
<reference evidence="1" key="1">
    <citation type="submission" date="2020-11" db="EMBL/GenBank/DDBJ databases">
        <title>Bacterial whole genome sequence for Panacibacter sp. DH6.</title>
        <authorList>
            <person name="Le V."/>
            <person name="Ko S."/>
            <person name="Ahn C.-Y."/>
            <person name="Oh H.-M."/>
        </authorList>
    </citation>
    <scope>NUCLEOTIDE SEQUENCE</scope>
    <source>
        <strain evidence="1">DH6</strain>
    </source>
</reference>
<dbReference type="EMBL" id="JADWYR010000002">
    <property type="protein sequence ID" value="MBG9377047.1"/>
    <property type="molecule type" value="Genomic_DNA"/>
</dbReference>
<dbReference type="PANTHER" id="PTHR32305:SF15">
    <property type="entry name" value="PROTEIN RHSA-RELATED"/>
    <property type="match status" value="1"/>
</dbReference>
<sequence>MELNAYHEIADYDGNGNILTYYRRRGGTSDAVMDNLIYHYEPNNNRLNYVSDAVTTTSVYDSDLENQTVNNYSYDEIGNLTKDIKEGVNVISWNVYGKIKSIQKSNGVTLTFTYDASGNRISKSVSKGTVDTTTWYVRDASGNVMSVYTKGDASVNGGALTQVEVDLYGSSRLGLYKPLLNVQSPPAQTAVTLTGIGSGIFINFKRGNKIFELSNHLGNVLVSVSDKRLANTVAGNNITSYKAQIISETDYYPFGMQMPRRTYNAGNYAYGFDGKRKDNEIHGEGNAYDFGDRIYDPRLGRWLAVDMAAKSAPGWTPYRFGFDNPINFKDPNGQWEEDGHFWTVYAMGVALGMSKTDARELAVKAEWYDHVVHKDNSMSIQKIPGKEWMAWGKDGGVGTWADPEWQKTMHGLTGGSQSELLSSVIAKIIGGDLYQLHTLGDSWAHSYIDDKGNRVMYGQHGRNEPWYAGIARAVLGDITFEHAKAGPEHGKYADNIADRPEEYKQYVTSLLGIFNSKFHDKIKDNARTDIFDYVQKNGGSKEANIYLLQNYIDLQTGTKSFATENKSYNEKFEGYLKQMGIKYSTSTTTTSTTTSSASGNVPITTTTNHYNITINQ</sequence>
<evidence type="ECO:0000313" key="2">
    <source>
        <dbReference type="Proteomes" id="UP000628448"/>
    </source>
</evidence>
<gene>
    <name evidence="1" type="ORF">I5907_12450</name>
</gene>
<name>A0A931E1S4_9BACT</name>
<dbReference type="InterPro" id="IPR050708">
    <property type="entry name" value="T6SS_VgrG/RHS"/>
</dbReference>
<protein>
    <recommendedName>
        <fullName evidence="3">RHS repeat-associated core domain-containing protein</fullName>
    </recommendedName>
</protein>
<comment type="caution">
    <text evidence="1">The sequence shown here is derived from an EMBL/GenBank/DDBJ whole genome shotgun (WGS) entry which is preliminary data.</text>
</comment>
<dbReference type="NCBIfam" id="TIGR03696">
    <property type="entry name" value="Rhs_assc_core"/>
    <property type="match status" value="1"/>
</dbReference>
<accession>A0A931E1S4</accession>
<dbReference type="RefSeq" id="WP_196991148.1">
    <property type="nucleotide sequence ID" value="NZ_JADWYR010000002.1"/>
</dbReference>
<proteinExistence type="predicted"/>
<dbReference type="Proteomes" id="UP000628448">
    <property type="component" value="Unassembled WGS sequence"/>
</dbReference>
<evidence type="ECO:0008006" key="3">
    <source>
        <dbReference type="Google" id="ProtNLM"/>
    </source>
</evidence>